<evidence type="ECO:0000313" key="3">
    <source>
        <dbReference type="EMBL" id="MFC4908244.1"/>
    </source>
</evidence>
<evidence type="ECO:0000313" key="4">
    <source>
        <dbReference type="Proteomes" id="UP001595872"/>
    </source>
</evidence>
<dbReference type="GO" id="GO:0016787">
    <property type="term" value="F:hydrolase activity"/>
    <property type="evidence" value="ECO:0007669"/>
    <property type="project" value="UniProtKB-KW"/>
</dbReference>
<name>A0ABV9TW96_9ACTN</name>
<gene>
    <name evidence="3" type="ORF">ACFPCY_12990</name>
</gene>
<comment type="caution">
    <text evidence="3">The sequence shown here is derived from an EMBL/GenBank/DDBJ whole genome shotgun (WGS) entry which is preliminary data.</text>
</comment>
<dbReference type="InterPro" id="IPR029058">
    <property type="entry name" value="AB_hydrolase_fold"/>
</dbReference>
<dbReference type="InterPro" id="IPR000073">
    <property type="entry name" value="AB_hydrolase_1"/>
</dbReference>
<dbReference type="Pfam" id="PF00561">
    <property type="entry name" value="Abhydrolase_1"/>
    <property type="match status" value="1"/>
</dbReference>
<feature type="domain" description="AB hydrolase-1" evidence="2">
    <location>
        <begin position="29"/>
        <end position="140"/>
    </location>
</feature>
<dbReference type="PRINTS" id="PR00111">
    <property type="entry name" value="ABHYDROLASE"/>
</dbReference>
<dbReference type="EMBL" id="JBHSIT010000003">
    <property type="protein sequence ID" value="MFC4908244.1"/>
    <property type="molecule type" value="Genomic_DNA"/>
</dbReference>
<feature type="region of interest" description="Disordered" evidence="1">
    <location>
        <begin position="1"/>
        <end position="24"/>
    </location>
</feature>
<proteinExistence type="predicted"/>
<evidence type="ECO:0000259" key="2">
    <source>
        <dbReference type="Pfam" id="PF00561"/>
    </source>
</evidence>
<dbReference type="InterPro" id="IPR050471">
    <property type="entry name" value="AB_hydrolase"/>
</dbReference>
<dbReference type="PANTHER" id="PTHR43433:SF5">
    <property type="entry name" value="AB HYDROLASE-1 DOMAIN-CONTAINING PROTEIN"/>
    <property type="match status" value="1"/>
</dbReference>
<reference evidence="4" key="1">
    <citation type="journal article" date="2019" name="Int. J. Syst. Evol. Microbiol.">
        <title>The Global Catalogue of Microorganisms (GCM) 10K type strain sequencing project: providing services to taxonomists for standard genome sequencing and annotation.</title>
        <authorList>
            <consortium name="The Broad Institute Genomics Platform"/>
            <consortium name="The Broad Institute Genome Sequencing Center for Infectious Disease"/>
            <person name="Wu L."/>
            <person name="Ma J."/>
        </authorList>
    </citation>
    <scope>NUCLEOTIDE SEQUENCE [LARGE SCALE GENOMIC DNA]</scope>
    <source>
        <strain evidence="4">KLKA75</strain>
    </source>
</reference>
<organism evidence="3 4">
    <name type="scientific">Actinomadura gamaensis</name>
    <dbReference type="NCBI Taxonomy" id="1763541"/>
    <lineage>
        <taxon>Bacteria</taxon>
        <taxon>Bacillati</taxon>
        <taxon>Actinomycetota</taxon>
        <taxon>Actinomycetes</taxon>
        <taxon>Streptosporangiales</taxon>
        <taxon>Thermomonosporaceae</taxon>
        <taxon>Actinomadura</taxon>
    </lineage>
</organism>
<accession>A0ABV9TW96</accession>
<evidence type="ECO:0000256" key="1">
    <source>
        <dbReference type="SAM" id="MobiDB-lite"/>
    </source>
</evidence>
<dbReference type="SUPFAM" id="SSF53474">
    <property type="entry name" value="alpha/beta-Hydrolases"/>
    <property type="match status" value="1"/>
</dbReference>
<keyword evidence="3" id="KW-0378">Hydrolase</keyword>
<dbReference type="PANTHER" id="PTHR43433">
    <property type="entry name" value="HYDROLASE, ALPHA/BETA FOLD FAMILY PROTEIN"/>
    <property type="match status" value="1"/>
</dbReference>
<sequence>MSDATGPAVRALPPEPPAGAAADAPVDAPPVLLVHGFGSDGAADWIVPGTAGAIAATGRAVVVPDLAGHGAAPAPASAAEATAPALARDLLAVMDGAGADRFDIVGYSLGARLAWEVVARAPERVERAVLGGLSPAEPFTAVDVAALHRAVTGGDVPDDPFTAAIAGMLRQHGDRARGLALCVEGLRSTPFTGGRWPGRVPPVLVVGENDDLAKGIDGLVEHLGEARLVTVPGGHLEALGGTAFRGAVLDALAR</sequence>
<dbReference type="Gene3D" id="3.40.50.1820">
    <property type="entry name" value="alpha/beta hydrolase"/>
    <property type="match status" value="1"/>
</dbReference>
<protein>
    <submittedName>
        <fullName evidence="3">Alpha/beta fold hydrolase</fullName>
    </submittedName>
</protein>
<dbReference type="RefSeq" id="WP_378254674.1">
    <property type="nucleotide sequence ID" value="NZ_JBHSIT010000003.1"/>
</dbReference>
<dbReference type="Proteomes" id="UP001595872">
    <property type="component" value="Unassembled WGS sequence"/>
</dbReference>
<keyword evidence="4" id="KW-1185">Reference proteome</keyword>